<dbReference type="Gene3D" id="3.30.70.1820">
    <property type="entry name" value="L1 transposable element, RRM domain"/>
    <property type="match status" value="1"/>
</dbReference>
<dbReference type="Proteomes" id="UP000821853">
    <property type="component" value="Chromosome 5"/>
</dbReference>
<dbReference type="AlphaFoldDB" id="A0A9J6G8R5"/>
<feature type="region of interest" description="Disordered" evidence="1">
    <location>
        <begin position="227"/>
        <end position="257"/>
    </location>
</feature>
<sequence length="257" mass="29485">MGKLEAGQGAILTELKGLKERQDATDRKLKLLTERLGTLETKVASKCTTTSARPSDTLINLNERLTTITARCYDAENSARRCNVLFYGIQDDPKEDWPGSEQKIVNFCSDKLKVTADTLKFDRVHRLGGFAPDKCRPIFAKFCFFKDKQTLLVPDIEHRWQSLRQELLRLRKAYVKSGSGPDAVKKKWALFDNLLNDKFLNDAIQSRRLKNGRYRLANLRKKLRNGRFADAEASGREPKKEREGMYEVGKNSQPHYE</sequence>
<keyword evidence="3" id="KW-1185">Reference proteome</keyword>
<proteinExistence type="predicted"/>
<evidence type="ECO:0000313" key="3">
    <source>
        <dbReference type="Proteomes" id="UP000821853"/>
    </source>
</evidence>
<organism evidence="2 3">
    <name type="scientific">Haemaphysalis longicornis</name>
    <name type="common">Bush tick</name>
    <dbReference type="NCBI Taxonomy" id="44386"/>
    <lineage>
        <taxon>Eukaryota</taxon>
        <taxon>Metazoa</taxon>
        <taxon>Ecdysozoa</taxon>
        <taxon>Arthropoda</taxon>
        <taxon>Chelicerata</taxon>
        <taxon>Arachnida</taxon>
        <taxon>Acari</taxon>
        <taxon>Parasitiformes</taxon>
        <taxon>Ixodida</taxon>
        <taxon>Ixodoidea</taxon>
        <taxon>Ixodidae</taxon>
        <taxon>Haemaphysalinae</taxon>
        <taxon>Haemaphysalis</taxon>
    </lineage>
</organism>
<comment type="caution">
    <text evidence="2">The sequence shown here is derived from an EMBL/GenBank/DDBJ whole genome shotgun (WGS) entry which is preliminary data.</text>
</comment>
<evidence type="ECO:0000313" key="2">
    <source>
        <dbReference type="EMBL" id="KAH9374774.1"/>
    </source>
</evidence>
<evidence type="ECO:0000256" key="1">
    <source>
        <dbReference type="SAM" id="MobiDB-lite"/>
    </source>
</evidence>
<name>A0A9J6G8R5_HAELO</name>
<dbReference type="VEuPathDB" id="VectorBase:HLOH_053070"/>
<dbReference type="OrthoDB" id="7417618at2759"/>
<reference evidence="2 3" key="1">
    <citation type="journal article" date="2020" name="Cell">
        <title>Large-Scale Comparative Analyses of Tick Genomes Elucidate Their Genetic Diversity and Vector Capacities.</title>
        <authorList>
            <consortium name="Tick Genome and Microbiome Consortium (TIGMIC)"/>
            <person name="Jia N."/>
            <person name="Wang J."/>
            <person name="Shi W."/>
            <person name="Du L."/>
            <person name="Sun Y."/>
            <person name="Zhan W."/>
            <person name="Jiang J.F."/>
            <person name="Wang Q."/>
            <person name="Zhang B."/>
            <person name="Ji P."/>
            <person name="Bell-Sakyi L."/>
            <person name="Cui X.M."/>
            <person name="Yuan T.T."/>
            <person name="Jiang B.G."/>
            <person name="Yang W.F."/>
            <person name="Lam T.T."/>
            <person name="Chang Q.C."/>
            <person name="Ding S.J."/>
            <person name="Wang X.J."/>
            <person name="Zhu J.G."/>
            <person name="Ruan X.D."/>
            <person name="Zhao L."/>
            <person name="Wei J.T."/>
            <person name="Ye R.Z."/>
            <person name="Que T.C."/>
            <person name="Du C.H."/>
            <person name="Zhou Y.H."/>
            <person name="Cheng J.X."/>
            <person name="Dai P.F."/>
            <person name="Guo W.B."/>
            <person name="Han X.H."/>
            <person name="Huang E.J."/>
            <person name="Li L.F."/>
            <person name="Wei W."/>
            <person name="Gao Y.C."/>
            <person name="Liu J.Z."/>
            <person name="Shao H.Z."/>
            <person name="Wang X."/>
            <person name="Wang C.C."/>
            <person name="Yang T.C."/>
            <person name="Huo Q.B."/>
            <person name="Li W."/>
            <person name="Chen H.Y."/>
            <person name="Chen S.E."/>
            <person name="Zhou L.G."/>
            <person name="Ni X.B."/>
            <person name="Tian J.H."/>
            <person name="Sheng Y."/>
            <person name="Liu T."/>
            <person name="Pan Y.S."/>
            <person name="Xia L.Y."/>
            <person name="Li J."/>
            <person name="Zhao F."/>
            <person name="Cao W.C."/>
        </authorList>
    </citation>
    <scope>NUCLEOTIDE SEQUENCE [LARGE SCALE GENOMIC DNA]</scope>
    <source>
        <strain evidence="2">HaeL-2018</strain>
    </source>
</reference>
<accession>A0A9J6G8R5</accession>
<protein>
    <submittedName>
        <fullName evidence="2">Uncharacterized protein</fullName>
    </submittedName>
</protein>
<feature type="compositionally biased region" description="Basic and acidic residues" evidence="1">
    <location>
        <begin position="227"/>
        <end position="245"/>
    </location>
</feature>
<dbReference type="EMBL" id="JABSTR010000007">
    <property type="protein sequence ID" value="KAH9374774.1"/>
    <property type="molecule type" value="Genomic_DNA"/>
</dbReference>
<gene>
    <name evidence="2" type="ORF">HPB48_000950</name>
</gene>